<feature type="region of interest" description="Disordered" evidence="1">
    <location>
        <begin position="155"/>
        <end position="174"/>
    </location>
</feature>
<evidence type="ECO:0000313" key="3">
    <source>
        <dbReference type="Proteomes" id="UP000008467"/>
    </source>
</evidence>
<protein>
    <submittedName>
        <fullName evidence="2">Uncharacterized protein</fullName>
    </submittedName>
</protein>
<accession>F2JN57</accession>
<keyword evidence="3" id="KW-1185">Reference proteome</keyword>
<name>F2JN57_CELLD</name>
<sequence length="214" mass="24093">MSKKKRYKKEDTDCKEMCHTNEMERCGTGDTGCKGTAMCHMSSSMCNGVFEPVCAPEVCNVPRIPHHEVLVDGQGILLDIQSQKEICFTIFVEREMQVYKGEFELQDIGKEIKVRADVLKLFESDGKTHMLAIFHEEATTRDSVITVYQEEQSEEVQEQGHQVEQGDQRHPGHEEGSTQIFIYSTSMQAGATNLGGALIAGDIKLYVDHNVHEH</sequence>
<dbReference type="AlphaFoldDB" id="F2JN57"/>
<dbReference type="EMBL" id="CP002582">
    <property type="protein sequence ID" value="ADZ82399.1"/>
    <property type="molecule type" value="Genomic_DNA"/>
</dbReference>
<dbReference type="KEGG" id="cle:Clole_0665"/>
<evidence type="ECO:0000313" key="2">
    <source>
        <dbReference type="EMBL" id="ADZ82399.1"/>
    </source>
</evidence>
<dbReference type="Proteomes" id="UP000008467">
    <property type="component" value="Chromosome"/>
</dbReference>
<gene>
    <name evidence="2" type="ordered locus">Clole_0665</name>
</gene>
<dbReference type="STRING" id="642492.Clole_0665"/>
<evidence type="ECO:0000256" key="1">
    <source>
        <dbReference type="SAM" id="MobiDB-lite"/>
    </source>
</evidence>
<dbReference type="RefSeq" id="WP_013655700.1">
    <property type="nucleotide sequence ID" value="NC_015275.1"/>
</dbReference>
<organism evidence="2 3">
    <name type="scientific">Cellulosilyticum lentocellum (strain ATCC 49066 / DSM 5427 / NCIMB 11756 / RHM5)</name>
    <name type="common">Clostridium lentocellum</name>
    <dbReference type="NCBI Taxonomy" id="642492"/>
    <lineage>
        <taxon>Bacteria</taxon>
        <taxon>Bacillati</taxon>
        <taxon>Bacillota</taxon>
        <taxon>Clostridia</taxon>
        <taxon>Lachnospirales</taxon>
        <taxon>Cellulosilyticaceae</taxon>
        <taxon>Cellulosilyticum</taxon>
    </lineage>
</organism>
<feature type="compositionally biased region" description="Basic and acidic residues" evidence="1">
    <location>
        <begin position="164"/>
        <end position="174"/>
    </location>
</feature>
<reference evidence="2 3" key="1">
    <citation type="journal article" date="2011" name="J. Bacteriol.">
        <title>Complete genome sequence of the cellulose-degrading bacterium Cellulosilyticum lentocellum.</title>
        <authorList>
            <consortium name="US DOE Joint Genome Institute"/>
            <person name="Miller D.A."/>
            <person name="Suen G."/>
            <person name="Bruce D."/>
            <person name="Copeland A."/>
            <person name="Cheng J.F."/>
            <person name="Detter C."/>
            <person name="Goodwin L.A."/>
            <person name="Han C.S."/>
            <person name="Hauser L.J."/>
            <person name="Land M.L."/>
            <person name="Lapidus A."/>
            <person name="Lucas S."/>
            <person name="Meincke L."/>
            <person name="Pitluck S."/>
            <person name="Tapia R."/>
            <person name="Teshima H."/>
            <person name="Woyke T."/>
            <person name="Fox B.G."/>
            <person name="Angert E.R."/>
            <person name="Currie C.R."/>
        </authorList>
    </citation>
    <scope>NUCLEOTIDE SEQUENCE [LARGE SCALE GENOMIC DNA]</scope>
    <source>
        <strain evidence="3">ATCC 49066 / DSM 5427 / NCIMB 11756 / RHM5</strain>
    </source>
</reference>
<dbReference type="HOGENOM" id="CLU_1286900_0_0_9"/>
<proteinExistence type="predicted"/>